<proteinExistence type="predicted"/>
<feature type="transmembrane region" description="Helical" evidence="1">
    <location>
        <begin position="96"/>
        <end position="112"/>
    </location>
</feature>
<feature type="transmembrane region" description="Helical" evidence="1">
    <location>
        <begin position="118"/>
        <end position="138"/>
    </location>
</feature>
<feature type="transmembrane region" description="Helical" evidence="1">
    <location>
        <begin position="145"/>
        <end position="165"/>
    </location>
</feature>
<evidence type="ECO:0000256" key="1">
    <source>
        <dbReference type="SAM" id="Phobius"/>
    </source>
</evidence>
<dbReference type="Proteomes" id="UP000179807">
    <property type="component" value="Unassembled WGS sequence"/>
</dbReference>
<gene>
    <name evidence="2" type="ORF">TRFO_14415</name>
</gene>
<keyword evidence="1" id="KW-0472">Membrane</keyword>
<reference evidence="2" key="1">
    <citation type="submission" date="2016-10" db="EMBL/GenBank/DDBJ databases">
        <authorList>
            <person name="Benchimol M."/>
            <person name="Almeida L.G."/>
            <person name="Vasconcelos A.T."/>
            <person name="Perreira-Neves A."/>
            <person name="Rosa I.A."/>
            <person name="Tasca T."/>
            <person name="Bogo M.R."/>
            <person name="de Souza W."/>
        </authorList>
    </citation>
    <scope>NUCLEOTIDE SEQUENCE [LARGE SCALE GENOMIC DNA]</scope>
    <source>
        <strain evidence="2">K</strain>
    </source>
</reference>
<comment type="caution">
    <text evidence="2">The sequence shown here is derived from an EMBL/GenBank/DDBJ whole genome shotgun (WGS) entry which is preliminary data.</text>
</comment>
<protein>
    <submittedName>
        <fullName evidence="2">Uncharacterized protein</fullName>
    </submittedName>
</protein>
<dbReference type="RefSeq" id="XP_068368209.1">
    <property type="nucleotide sequence ID" value="XM_068497798.1"/>
</dbReference>
<evidence type="ECO:0000313" key="2">
    <source>
        <dbReference type="EMBL" id="OHT15073.1"/>
    </source>
</evidence>
<keyword evidence="1" id="KW-1133">Transmembrane helix</keyword>
<dbReference type="VEuPathDB" id="TrichDB:TRFO_14415"/>
<keyword evidence="1" id="KW-0812">Transmembrane</keyword>
<keyword evidence="3" id="KW-1185">Reference proteome</keyword>
<dbReference type="EMBL" id="MLAK01000272">
    <property type="protein sequence ID" value="OHT15073.1"/>
    <property type="molecule type" value="Genomic_DNA"/>
</dbReference>
<evidence type="ECO:0000313" key="3">
    <source>
        <dbReference type="Proteomes" id="UP000179807"/>
    </source>
</evidence>
<name>A0A1J4KUV3_9EUKA</name>
<sequence>MKMESMKNPPSNDKTLTIHYDNSMFTITNVPNDLTVEELRYLLYASNLSPVFSLHVDISVKKELLSDTDIITTDKVKLVFTKMDFNEKNNFLKMRIFFRVFILIHVIPFILFMFGCSFPIACFIYFFCISIYSIFLIYNKRYIISLNAIFIAKFKVLGELIYHFFRWMSPFLNDDEMLL</sequence>
<dbReference type="GeneID" id="94832502"/>
<dbReference type="AlphaFoldDB" id="A0A1J4KUV3"/>
<accession>A0A1J4KUV3</accession>
<organism evidence="2 3">
    <name type="scientific">Tritrichomonas foetus</name>
    <dbReference type="NCBI Taxonomy" id="1144522"/>
    <lineage>
        <taxon>Eukaryota</taxon>
        <taxon>Metamonada</taxon>
        <taxon>Parabasalia</taxon>
        <taxon>Tritrichomonadida</taxon>
        <taxon>Tritrichomonadidae</taxon>
        <taxon>Tritrichomonas</taxon>
    </lineage>
</organism>